<dbReference type="OrthoDB" id="6240251at2759"/>
<proteinExistence type="predicted"/>
<dbReference type="EMBL" id="KQ419088">
    <property type="protein sequence ID" value="KOF84650.1"/>
    <property type="molecule type" value="Genomic_DNA"/>
</dbReference>
<sequence>MGKIWVNKSSDFKIKLRLYSIIVLLTALYGSETRNVTSTISKKLDVLHQRCLREILKISYRNHITNTAVFQRAQSRWLQNIVAAERKMRLAGYIFRMPDQRHAKTAYRWEPLGRKRRNGRPKKQHGADRPTQT</sequence>
<gene>
    <name evidence="2" type="ORF">OCBIM_22021709mg</name>
</gene>
<evidence type="ECO:0000313" key="2">
    <source>
        <dbReference type="EMBL" id="KOF84650.1"/>
    </source>
</evidence>
<accession>A0A0L8H7B7</accession>
<protein>
    <submittedName>
        <fullName evidence="2">Uncharacterized protein</fullName>
    </submittedName>
</protein>
<name>A0A0L8H7B7_OCTBM</name>
<dbReference type="PANTHER" id="PTHR47027">
    <property type="entry name" value="REVERSE TRANSCRIPTASE DOMAIN-CONTAINING PROTEIN"/>
    <property type="match status" value="1"/>
</dbReference>
<dbReference type="PANTHER" id="PTHR47027:SF25">
    <property type="entry name" value="REVERSE TRANSCRIPTASE DOMAIN-CONTAINING PROTEIN"/>
    <property type="match status" value="1"/>
</dbReference>
<organism evidence="2">
    <name type="scientific">Octopus bimaculoides</name>
    <name type="common">California two-spotted octopus</name>
    <dbReference type="NCBI Taxonomy" id="37653"/>
    <lineage>
        <taxon>Eukaryota</taxon>
        <taxon>Metazoa</taxon>
        <taxon>Spiralia</taxon>
        <taxon>Lophotrochozoa</taxon>
        <taxon>Mollusca</taxon>
        <taxon>Cephalopoda</taxon>
        <taxon>Coleoidea</taxon>
        <taxon>Octopodiformes</taxon>
        <taxon>Octopoda</taxon>
        <taxon>Incirrata</taxon>
        <taxon>Octopodidae</taxon>
        <taxon>Octopus</taxon>
    </lineage>
</organism>
<feature type="region of interest" description="Disordered" evidence="1">
    <location>
        <begin position="106"/>
        <end position="133"/>
    </location>
</feature>
<evidence type="ECO:0000256" key="1">
    <source>
        <dbReference type="SAM" id="MobiDB-lite"/>
    </source>
</evidence>
<feature type="compositionally biased region" description="Basic residues" evidence="1">
    <location>
        <begin position="114"/>
        <end position="124"/>
    </location>
</feature>
<dbReference type="AlphaFoldDB" id="A0A0L8H7B7"/>
<reference evidence="2" key="1">
    <citation type="submission" date="2015-07" db="EMBL/GenBank/DDBJ databases">
        <title>MeaNS - Measles Nucleotide Surveillance Program.</title>
        <authorList>
            <person name="Tran T."/>
            <person name="Druce J."/>
        </authorList>
    </citation>
    <scope>NUCLEOTIDE SEQUENCE</scope>
    <source>
        <strain evidence="2">UCB-OBI-ISO-001</strain>
        <tissue evidence="2">Gonad</tissue>
    </source>
</reference>